<dbReference type="PROSITE" id="PS51257">
    <property type="entry name" value="PROKAR_LIPOPROTEIN"/>
    <property type="match status" value="1"/>
</dbReference>
<sequence length="130" mass="14395">MEKKRVVMLCILAAMAIAGCKEKEIDSPEISVLSPKSHEVINDKDSVRIEATITPNDRSVTSYTITVQTKQDKVIFSAQRGCDCKGQSEVIVKQSFMYDVGKTSDVLLEIKAILDDGKELREKVAFVLAD</sequence>
<dbReference type="KEGG" id="dfe:Dfer_5670"/>
<dbReference type="AlphaFoldDB" id="C6VWW0"/>
<proteinExistence type="predicted"/>
<name>C6VWW0_DYAFD</name>
<dbReference type="RefSeq" id="WP_015815100.1">
    <property type="nucleotide sequence ID" value="NC_013037.1"/>
</dbReference>
<organism evidence="1 2">
    <name type="scientific">Dyadobacter fermentans (strain ATCC 700827 / DSM 18053 / CIP 107007 / KCTC 52180 / NS114)</name>
    <dbReference type="NCBI Taxonomy" id="471854"/>
    <lineage>
        <taxon>Bacteria</taxon>
        <taxon>Pseudomonadati</taxon>
        <taxon>Bacteroidota</taxon>
        <taxon>Cytophagia</taxon>
        <taxon>Cytophagales</taxon>
        <taxon>Spirosomataceae</taxon>
        <taxon>Dyadobacter</taxon>
    </lineage>
</organism>
<dbReference type="HOGENOM" id="CLU_1934698_0_0_10"/>
<evidence type="ECO:0000313" key="2">
    <source>
        <dbReference type="Proteomes" id="UP000002011"/>
    </source>
</evidence>
<dbReference type="Proteomes" id="UP000002011">
    <property type="component" value="Chromosome"/>
</dbReference>
<evidence type="ECO:0008006" key="3">
    <source>
        <dbReference type="Google" id="ProtNLM"/>
    </source>
</evidence>
<reference evidence="1 2" key="1">
    <citation type="journal article" date="2009" name="Stand. Genomic Sci.">
        <title>Complete genome sequence of Dyadobacter fermentans type strain (NS114).</title>
        <authorList>
            <person name="Lang E."/>
            <person name="Lapidus A."/>
            <person name="Chertkov O."/>
            <person name="Brettin T."/>
            <person name="Detter J.C."/>
            <person name="Han C."/>
            <person name="Copeland A."/>
            <person name="Glavina Del Rio T."/>
            <person name="Nolan M."/>
            <person name="Chen F."/>
            <person name="Lucas S."/>
            <person name="Tice H."/>
            <person name="Cheng J.F."/>
            <person name="Land M."/>
            <person name="Hauser L."/>
            <person name="Chang Y.J."/>
            <person name="Jeffries C.D."/>
            <person name="Kopitz M."/>
            <person name="Bruce D."/>
            <person name="Goodwin L."/>
            <person name="Pitluck S."/>
            <person name="Ovchinnikova G."/>
            <person name="Pati A."/>
            <person name="Ivanova N."/>
            <person name="Mavrommatis K."/>
            <person name="Chen A."/>
            <person name="Palaniappan K."/>
            <person name="Chain P."/>
            <person name="Bristow J."/>
            <person name="Eisen J.A."/>
            <person name="Markowitz V."/>
            <person name="Hugenholtz P."/>
            <person name="Goker M."/>
            <person name="Rohde M."/>
            <person name="Kyrpides N.C."/>
            <person name="Klenk H.P."/>
        </authorList>
    </citation>
    <scope>NUCLEOTIDE SEQUENCE [LARGE SCALE GENOMIC DNA]</scope>
    <source>
        <strain evidence="2">ATCC 700827 / DSM 18053 / CIP 107007 / KCTC 52180 / NS114</strain>
    </source>
</reference>
<dbReference type="OrthoDB" id="959653at2"/>
<evidence type="ECO:0000313" key="1">
    <source>
        <dbReference type="EMBL" id="ACT96860.1"/>
    </source>
</evidence>
<protein>
    <recommendedName>
        <fullName evidence="3">Lipoprotein</fullName>
    </recommendedName>
</protein>
<accession>C6VWW0</accession>
<gene>
    <name evidence="1" type="ordered locus">Dfer_5670</name>
</gene>
<dbReference type="STRING" id="471854.Dfer_5670"/>
<keyword evidence="2" id="KW-1185">Reference proteome</keyword>
<dbReference type="EMBL" id="CP001619">
    <property type="protein sequence ID" value="ACT96860.1"/>
    <property type="molecule type" value="Genomic_DNA"/>
</dbReference>